<dbReference type="InterPro" id="IPR009078">
    <property type="entry name" value="Ferritin-like_SF"/>
</dbReference>
<dbReference type="STRING" id="1304275.C41B8_00490"/>
<comment type="caution">
    <text evidence="2">The sequence shown here is derived from an EMBL/GenBank/DDBJ whole genome shotgun (WGS) entry which is preliminary data.</text>
</comment>
<dbReference type="PANTHER" id="PTHR31694">
    <property type="entry name" value="DESICCATION-LIKE PROTEIN"/>
    <property type="match status" value="1"/>
</dbReference>
<keyword evidence="3" id="KW-1185">Reference proteome</keyword>
<evidence type="ECO:0000256" key="1">
    <source>
        <dbReference type="SAM" id="MobiDB-lite"/>
    </source>
</evidence>
<sequence length="369" mass="38768">MKRTERPQTDQATTGTNEDRTQQPSTSRSRRRFLANGGMYTAGLVGSALLGACNNHNNNAIAGTNDNNVYVSGPPDEAILNFALNLEYLEAEYYLQAVTGNGLADSDRGDNPGMVTIKGSPQVDFSSNKLIGQYAAEIAQDELHHVQFLRAALGQHAASAPAIDLKNSFAALGNLIGVSNFDPFSSPENFLLGAFIFEDVGVTAYHGGAPFIKNRTYLDAAAGIMAVEVYHAGLVRTFLTAADYNNGDTTFSDLTDKISGVRDSVDGNKDVSADYANGQPPVAADDDQGIGKGQAVGDSNGMVTLNGNMYAASNIVPTDANGLAYDRTIAQVHNIAYATAAQVSKGGFFPNGTNIPGHSELSVSANNSG</sequence>
<reference evidence="2 3" key="1">
    <citation type="submission" date="2013-03" db="EMBL/GenBank/DDBJ databases">
        <title>Salinisphaera hydrothermalis C41B8 Genome Sequencing.</title>
        <authorList>
            <person name="Li C."/>
            <person name="Lai Q."/>
            <person name="Shao Z."/>
        </authorList>
    </citation>
    <scope>NUCLEOTIDE SEQUENCE [LARGE SCALE GENOMIC DNA]</scope>
    <source>
        <strain evidence="2 3">C41B8</strain>
    </source>
</reference>
<dbReference type="Proteomes" id="UP000028302">
    <property type="component" value="Unassembled WGS sequence"/>
</dbReference>
<dbReference type="Pfam" id="PF13668">
    <property type="entry name" value="Ferritin_2"/>
    <property type="match status" value="1"/>
</dbReference>
<dbReference type="PANTHER" id="PTHR31694:SF26">
    <property type="entry name" value="OS05G0151100 PROTEIN"/>
    <property type="match status" value="1"/>
</dbReference>
<evidence type="ECO:0000313" key="3">
    <source>
        <dbReference type="Proteomes" id="UP000028302"/>
    </source>
</evidence>
<name>A0A084IR47_SALHC</name>
<organism evidence="2 3">
    <name type="scientific">Salinisphaera hydrothermalis (strain C41B8)</name>
    <dbReference type="NCBI Taxonomy" id="1304275"/>
    <lineage>
        <taxon>Bacteria</taxon>
        <taxon>Pseudomonadati</taxon>
        <taxon>Pseudomonadota</taxon>
        <taxon>Gammaproteobacteria</taxon>
        <taxon>Salinisphaerales</taxon>
        <taxon>Salinisphaeraceae</taxon>
        <taxon>Salinisphaera</taxon>
    </lineage>
</organism>
<evidence type="ECO:0008006" key="4">
    <source>
        <dbReference type="Google" id="ProtNLM"/>
    </source>
</evidence>
<protein>
    <recommendedName>
        <fullName evidence="4">Ferritin-like domain-containing protein</fullName>
    </recommendedName>
</protein>
<gene>
    <name evidence="2" type="ORF">C41B8_00490</name>
</gene>
<proteinExistence type="predicted"/>
<feature type="region of interest" description="Disordered" evidence="1">
    <location>
        <begin position="1"/>
        <end position="31"/>
    </location>
</feature>
<evidence type="ECO:0000313" key="2">
    <source>
        <dbReference type="EMBL" id="KEZ79181.1"/>
    </source>
</evidence>
<dbReference type="PATRIC" id="fig|1304275.5.peg.95"/>
<dbReference type="eggNOG" id="COG1633">
    <property type="taxonomic scope" value="Bacteria"/>
</dbReference>
<dbReference type="OrthoDB" id="954262at2"/>
<dbReference type="EMBL" id="APNK01000001">
    <property type="protein sequence ID" value="KEZ79181.1"/>
    <property type="molecule type" value="Genomic_DNA"/>
</dbReference>
<dbReference type="CDD" id="cd00657">
    <property type="entry name" value="Ferritin_like"/>
    <property type="match status" value="1"/>
</dbReference>
<dbReference type="AlphaFoldDB" id="A0A084IR47"/>
<dbReference type="RefSeq" id="WP_051882578.1">
    <property type="nucleotide sequence ID" value="NZ_APNK01000001.1"/>
</dbReference>
<accession>A0A084IR47</accession>
<dbReference type="SUPFAM" id="SSF47240">
    <property type="entry name" value="Ferritin-like"/>
    <property type="match status" value="1"/>
</dbReference>
<dbReference type="InterPro" id="IPR052965">
    <property type="entry name" value="Pigment-catalase-like"/>
</dbReference>